<name>A0A0V0X1Z0_TRIPS</name>
<sequence length="174" mass="20257">LAEAEQLLSQHSVIREEIDGYAEDYAKMRMMGDRVTQDQTDPQYLLLRQRLDGLQEGWQELHRMWDNRQAMLSQALNLQMFLRDAKQAELLLNQQENYLAKDEAPTSLEQAETMLKRHGDFLTTMEAGDEKIRAVVVFGNQLCEDGHFAADRIHKKVSNVHERRELNREKANST</sequence>
<feature type="non-terminal residue" evidence="2">
    <location>
        <position position="174"/>
    </location>
</feature>
<dbReference type="Proteomes" id="UP000054815">
    <property type="component" value="Unassembled WGS sequence"/>
</dbReference>
<gene>
    <name evidence="2" type="primary">beta-Spec</name>
    <name evidence="2" type="ORF">T4E_10698</name>
</gene>
<evidence type="ECO:0000256" key="1">
    <source>
        <dbReference type="ARBA" id="ARBA00022737"/>
    </source>
</evidence>
<proteinExistence type="predicted"/>
<reference evidence="2 3" key="1">
    <citation type="submission" date="2015-01" db="EMBL/GenBank/DDBJ databases">
        <title>Evolution of Trichinella species and genotypes.</title>
        <authorList>
            <person name="Korhonen P.K."/>
            <person name="Edoardo P."/>
            <person name="Giuseppe L.R."/>
            <person name="Gasser R.B."/>
        </authorList>
    </citation>
    <scope>NUCLEOTIDE SEQUENCE [LARGE SCALE GENOMIC DNA]</scope>
    <source>
        <strain evidence="2">ISS141</strain>
    </source>
</reference>
<dbReference type="STRING" id="6337.A0A0V0X1Z0"/>
<dbReference type="EMBL" id="JYDU01000767">
    <property type="protein sequence ID" value="KRX82058.1"/>
    <property type="molecule type" value="Genomic_DNA"/>
</dbReference>
<protein>
    <submittedName>
        <fullName evidence="2">Spectrin beta chain</fullName>
    </submittedName>
</protein>
<accession>A0A0V0X1Z0</accession>
<dbReference type="Gene3D" id="1.20.58.60">
    <property type="match status" value="2"/>
</dbReference>
<feature type="non-terminal residue" evidence="2">
    <location>
        <position position="1"/>
    </location>
</feature>
<dbReference type="InterPro" id="IPR002017">
    <property type="entry name" value="Spectrin_repeat"/>
</dbReference>
<evidence type="ECO:0000313" key="3">
    <source>
        <dbReference type="Proteomes" id="UP000054815"/>
    </source>
</evidence>
<dbReference type="SUPFAM" id="SSF46966">
    <property type="entry name" value="Spectrin repeat"/>
    <property type="match status" value="1"/>
</dbReference>
<dbReference type="AlphaFoldDB" id="A0A0V0X1Z0"/>
<dbReference type="InterPro" id="IPR018159">
    <property type="entry name" value="Spectrin/alpha-actinin"/>
</dbReference>
<dbReference type="FunFam" id="1.20.58.60:FF:000049">
    <property type="entry name" value="Spectrin beta chain"/>
    <property type="match status" value="1"/>
</dbReference>
<dbReference type="CDD" id="cd00176">
    <property type="entry name" value="SPEC"/>
    <property type="match status" value="1"/>
</dbReference>
<dbReference type="PANTHER" id="PTHR11915">
    <property type="entry name" value="SPECTRIN/FILAMIN RELATED CYTOSKELETAL PROTEIN"/>
    <property type="match status" value="1"/>
</dbReference>
<organism evidence="2 3">
    <name type="scientific">Trichinella pseudospiralis</name>
    <name type="common">Parasitic roundworm</name>
    <dbReference type="NCBI Taxonomy" id="6337"/>
    <lineage>
        <taxon>Eukaryota</taxon>
        <taxon>Metazoa</taxon>
        <taxon>Ecdysozoa</taxon>
        <taxon>Nematoda</taxon>
        <taxon>Enoplea</taxon>
        <taxon>Dorylaimia</taxon>
        <taxon>Trichinellida</taxon>
        <taxon>Trichinellidae</taxon>
        <taxon>Trichinella</taxon>
    </lineage>
</organism>
<comment type="caution">
    <text evidence="2">The sequence shown here is derived from an EMBL/GenBank/DDBJ whole genome shotgun (WGS) entry which is preliminary data.</text>
</comment>
<dbReference type="SMART" id="SM00150">
    <property type="entry name" value="SPEC"/>
    <property type="match status" value="2"/>
</dbReference>
<dbReference type="Pfam" id="PF00435">
    <property type="entry name" value="Spectrin"/>
    <property type="match status" value="2"/>
</dbReference>
<evidence type="ECO:0000313" key="2">
    <source>
        <dbReference type="EMBL" id="KRX82058.1"/>
    </source>
</evidence>
<keyword evidence="1" id="KW-0677">Repeat</keyword>